<name>A0A9W9AQH0_9AGAR</name>
<accession>A0A9W9AQH0</accession>
<reference evidence="2" key="1">
    <citation type="submission" date="2022-08" db="EMBL/GenBank/DDBJ databases">
        <title>A Global Phylogenomic Analysis of the Shiitake Genus Lentinula.</title>
        <authorList>
            <consortium name="DOE Joint Genome Institute"/>
            <person name="Sierra-Patev S."/>
            <person name="Min B."/>
            <person name="Naranjo-Ortiz M."/>
            <person name="Looney B."/>
            <person name="Konkel Z."/>
            <person name="Slot J.C."/>
            <person name="Sakamoto Y."/>
            <person name="Steenwyk J.L."/>
            <person name="Rokas A."/>
            <person name="Carro J."/>
            <person name="Camarero S."/>
            <person name="Ferreira P."/>
            <person name="Molpeceres G."/>
            <person name="Ruiz-Duenas F.J."/>
            <person name="Serrano A."/>
            <person name="Henrissat B."/>
            <person name="Drula E."/>
            <person name="Hughes K.W."/>
            <person name="Mata J.L."/>
            <person name="Ishikawa N.K."/>
            <person name="Vargas-Isla R."/>
            <person name="Ushijima S."/>
            <person name="Smith C.A."/>
            <person name="Ahrendt S."/>
            <person name="Andreopoulos W."/>
            <person name="He G."/>
            <person name="Labutti K."/>
            <person name="Lipzen A."/>
            <person name="Ng V."/>
            <person name="Riley R."/>
            <person name="Sandor L."/>
            <person name="Barry K."/>
            <person name="Martinez A.T."/>
            <person name="Xiao Y."/>
            <person name="Gibbons J.G."/>
            <person name="Terashima K."/>
            <person name="Grigoriev I.V."/>
            <person name="Hibbett D.S."/>
        </authorList>
    </citation>
    <scope>NUCLEOTIDE SEQUENCE</scope>
    <source>
        <strain evidence="2">JLM2183</strain>
    </source>
</reference>
<organism evidence="2 3">
    <name type="scientific">Lentinula aciculospora</name>
    <dbReference type="NCBI Taxonomy" id="153920"/>
    <lineage>
        <taxon>Eukaryota</taxon>
        <taxon>Fungi</taxon>
        <taxon>Dikarya</taxon>
        <taxon>Basidiomycota</taxon>
        <taxon>Agaricomycotina</taxon>
        <taxon>Agaricomycetes</taxon>
        <taxon>Agaricomycetidae</taxon>
        <taxon>Agaricales</taxon>
        <taxon>Marasmiineae</taxon>
        <taxon>Omphalotaceae</taxon>
        <taxon>Lentinula</taxon>
    </lineage>
</organism>
<keyword evidence="3" id="KW-1185">Reference proteome</keyword>
<dbReference type="AlphaFoldDB" id="A0A9W9AQH0"/>
<sequence length="225" mass="25211">MIDLTIDSPIREPQSKASKLAISFLSPAHVVELINENIEPRKHNRIPNLTKDIPRKTEYSSHKASPEFADNIAFPVQESQFHVPTPSVLAPIVSAPLQDQDSFNASAKRLNQSPVFEQESSTLSQHKNAGGIPLPHVLQQGTGLNPAKFFPAVALPRRTALEVSTPLRLPLVKTLFEPPPLIKNVQHHRHVAFAQYSSKALAEERWGPEQRRETEQRYHGKLINK</sequence>
<proteinExistence type="predicted"/>
<protein>
    <submittedName>
        <fullName evidence="2">Uncharacterized protein</fullName>
    </submittedName>
</protein>
<feature type="compositionally biased region" description="Basic and acidic residues" evidence="1">
    <location>
        <begin position="203"/>
        <end position="218"/>
    </location>
</feature>
<feature type="region of interest" description="Disordered" evidence="1">
    <location>
        <begin position="203"/>
        <end position="225"/>
    </location>
</feature>
<evidence type="ECO:0000313" key="2">
    <source>
        <dbReference type="EMBL" id="KAJ4488190.1"/>
    </source>
</evidence>
<dbReference type="Proteomes" id="UP001150266">
    <property type="component" value="Unassembled WGS sequence"/>
</dbReference>
<evidence type="ECO:0000256" key="1">
    <source>
        <dbReference type="SAM" id="MobiDB-lite"/>
    </source>
</evidence>
<evidence type="ECO:0000313" key="3">
    <source>
        <dbReference type="Proteomes" id="UP001150266"/>
    </source>
</evidence>
<comment type="caution">
    <text evidence="2">The sequence shown here is derived from an EMBL/GenBank/DDBJ whole genome shotgun (WGS) entry which is preliminary data.</text>
</comment>
<dbReference type="EMBL" id="JAOTPV010000002">
    <property type="protein sequence ID" value="KAJ4488190.1"/>
    <property type="molecule type" value="Genomic_DNA"/>
</dbReference>
<gene>
    <name evidence="2" type="ORF">J3R30DRAFT_903717</name>
</gene>